<evidence type="ECO:0000313" key="1">
    <source>
        <dbReference type="EMBL" id="KAI3699097.1"/>
    </source>
</evidence>
<evidence type="ECO:0000313" key="2">
    <source>
        <dbReference type="Proteomes" id="UP001055811"/>
    </source>
</evidence>
<comment type="caution">
    <text evidence="1">The sequence shown here is derived from an EMBL/GenBank/DDBJ whole genome shotgun (WGS) entry which is preliminary data.</text>
</comment>
<dbReference type="Proteomes" id="UP001055811">
    <property type="component" value="Linkage Group LG08"/>
</dbReference>
<proteinExistence type="predicted"/>
<protein>
    <submittedName>
        <fullName evidence="1">Uncharacterized protein</fullName>
    </submittedName>
</protein>
<gene>
    <name evidence="1" type="ORF">L2E82_43141</name>
</gene>
<dbReference type="EMBL" id="CM042016">
    <property type="protein sequence ID" value="KAI3699097.1"/>
    <property type="molecule type" value="Genomic_DNA"/>
</dbReference>
<name>A0ACB8ZM75_CICIN</name>
<reference evidence="1 2" key="2">
    <citation type="journal article" date="2022" name="Mol. Ecol. Resour.">
        <title>The genomes of chicory, endive, great burdock and yacon provide insights into Asteraceae paleo-polyploidization history and plant inulin production.</title>
        <authorList>
            <person name="Fan W."/>
            <person name="Wang S."/>
            <person name="Wang H."/>
            <person name="Wang A."/>
            <person name="Jiang F."/>
            <person name="Liu H."/>
            <person name="Zhao H."/>
            <person name="Xu D."/>
            <person name="Zhang Y."/>
        </authorList>
    </citation>
    <scope>NUCLEOTIDE SEQUENCE [LARGE SCALE GENOMIC DNA]</scope>
    <source>
        <strain evidence="2">cv. Punajuju</strain>
        <tissue evidence="1">Leaves</tissue>
    </source>
</reference>
<keyword evidence="2" id="KW-1185">Reference proteome</keyword>
<organism evidence="1 2">
    <name type="scientific">Cichorium intybus</name>
    <name type="common">Chicory</name>
    <dbReference type="NCBI Taxonomy" id="13427"/>
    <lineage>
        <taxon>Eukaryota</taxon>
        <taxon>Viridiplantae</taxon>
        <taxon>Streptophyta</taxon>
        <taxon>Embryophyta</taxon>
        <taxon>Tracheophyta</taxon>
        <taxon>Spermatophyta</taxon>
        <taxon>Magnoliopsida</taxon>
        <taxon>eudicotyledons</taxon>
        <taxon>Gunneridae</taxon>
        <taxon>Pentapetalae</taxon>
        <taxon>asterids</taxon>
        <taxon>campanulids</taxon>
        <taxon>Asterales</taxon>
        <taxon>Asteraceae</taxon>
        <taxon>Cichorioideae</taxon>
        <taxon>Cichorieae</taxon>
        <taxon>Cichoriinae</taxon>
        <taxon>Cichorium</taxon>
    </lineage>
</organism>
<sequence>MMSWNHLLDMFECNTVRGIIESHHVHMIEPDVSMDSGFKEELRILLIKKQVKVWIVLVKGRLIGGSDGVMKLEEEGKLGILLDGILTVAVVGYNGCAGETIQMKEGVIETLISENKGEISIESGQEEGILQLDMWGLTPSEVENLPDFQMNNNDAGFGTMNYRNRQMQFSQQQFPAM</sequence>
<reference evidence="2" key="1">
    <citation type="journal article" date="2022" name="Mol. Ecol. Resour.">
        <title>The genomes of chicory, endive, great burdock and yacon provide insights into Asteraceae palaeo-polyploidization history and plant inulin production.</title>
        <authorList>
            <person name="Fan W."/>
            <person name="Wang S."/>
            <person name="Wang H."/>
            <person name="Wang A."/>
            <person name="Jiang F."/>
            <person name="Liu H."/>
            <person name="Zhao H."/>
            <person name="Xu D."/>
            <person name="Zhang Y."/>
        </authorList>
    </citation>
    <scope>NUCLEOTIDE SEQUENCE [LARGE SCALE GENOMIC DNA]</scope>
    <source>
        <strain evidence="2">cv. Punajuju</strain>
    </source>
</reference>
<accession>A0ACB8ZM75</accession>